<proteinExistence type="predicted"/>
<sequence length="261" mass="29857">MITIYDWFGYELPIQERYRSIKKAGFDGVLLWWSEGFGRNDYRKGPLLAREAGLSIENIHTPIQQQNNLWLDNLDGEALSDCYLQCVADCAEFDIPTMVVHLPNDRKPYNALGLDRVKKITEKAEKLGVNVALENLENLTNVSYMLEQVDSPHLGFCYDSCHHVNYNPDKDLLAMYGSRLMALNLHDNGGSRDQHQLPFDGRIDWSVTMRKIAETNYAGAIALEPMNWDYLDVSAEEFLHTAFKQAKRLEALKLSLQANLK</sequence>
<dbReference type="EMBL" id="JBJURJ010000005">
    <property type="protein sequence ID" value="MFM9328593.1"/>
    <property type="molecule type" value="Genomic_DNA"/>
</dbReference>
<evidence type="ECO:0000313" key="2">
    <source>
        <dbReference type="Proteomes" id="UP001631969"/>
    </source>
</evidence>
<gene>
    <name evidence="1" type="ORF">ACI1P1_09865</name>
</gene>
<comment type="caution">
    <text evidence="1">The sequence shown here is derived from an EMBL/GenBank/DDBJ whole genome shotgun (WGS) entry which is preliminary data.</text>
</comment>
<keyword evidence="2" id="KW-1185">Reference proteome</keyword>
<protein>
    <submittedName>
        <fullName evidence="1">Sugar phosphate isomerase/epimerase family protein</fullName>
    </submittedName>
</protein>
<name>A0ACC7NV43_9BACL</name>
<dbReference type="Proteomes" id="UP001631969">
    <property type="component" value="Unassembled WGS sequence"/>
</dbReference>
<organism evidence="1 2">
    <name type="scientific">Paenibacillus mesotrionivorans</name>
    <dbReference type="NCBI Taxonomy" id="3160968"/>
    <lineage>
        <taxon>Bacteria</taxon>
        <taxon>Bacillati</taxon>
        <taxon>Bacillota</taxon>
        <taxon>Bacilli</taxon>
        <taxon>Bacillales</taxon>
        <taxon>Paenibacillaceae</taxon>
        <taxon>Paenibacillus</taxon>
    </lineage>
</organism>
<accession>A0ACC7NV43</accession>
<evidence type="ECO:0000313" key="1">
    <source>
        <dbReference type="EMBL" id="MFM9328593.1"/>
    </source>
</evidence>
<reference evidence="1" key="1">
    <citation type="submission" date="2024-12" db="EMBL/GenBank/DDBJ databases">
        <authorList>
            <person name="Wu N."/>
        </authorList>
    </citation>
    <scope>NUCLEOTIDE SEQUENCE</scope>
    <source>
        <strain evidence="1">P15</strain>
    </source>
</reference>
<keyword evidence="1" id="KW-0413">Isomerase</keyword>